<reference evidence="1" key="1">
    <citation type="submission" date="2021-08" db="EMBL/GenBank/DDBJ databases">
        <title>The first chromosome-level gecko genome reveals the dynamic sex chromosomes of Neotropical dwarf geckos (Sphaerodactylidae: Sphaerodactylus).</title>
        <authorList>
            <person name="Pinto B.J."/>
            <person name="Keating S.E."/>
            <person name="Gamble T."/>
        </authorList>
    </citation>
    <scope>NUCLEOTIDE SEQUENCE</scope>
    <source>
        <strain evidence="1">TG3544</strain>
    </source>
</reference>
<gene>
    <name evidence="1" type="ORF">K3G42_012875</name>
</gene>
<name>A0ACB8FYV4_9SAUR</name>
<sequence length="251" mass="28443">MAAAVNLDMGRSSLLPTDQTELLNQALEHIQSCKEIWTVLKLTGDFPKDPTDTLLLLYEFESRAKLNDLSVDSLLDQVWELPEVEIKILETIASLAMESPAHYPSVCKRALKMVLTLLRKQETTDVIMFSKCLHSLVCLSLPAGMTEIDACVLEESWSYFEDALRILGNTVLQASYPQVEIVWLMTRAWNTGIYQYSIGRYKEAEQWCGLGMRFLGHLGTLKSSYESQMTGLYSEVLDKLDSTKTFLPKEE</sequence>
<organism evidence="1 2">
    <name type="scientific">Sphaerodactylus townsendi</name>
    <dbReference type="NCBI Taxonomy" id="933632"/>
    <lineage>
        <taxon>Eukaryota</taxon>
        <taxon>Metazoa</taxon>
        <taxon>Chordata</taxon>
        <taxon>Craniata</taxon>
        <taxon>Vertebrata</taxon>
        <taxon>Euteleostomi</taxon>
        <taxon>Lepidosauria</taxon>
        <taxon>Squamata</taxon>
        <taxon>Bifurcata</taxon>
        <taxon>Gekkota</taxon>
        <taxon>Sphaerodactylidae</taxon>
        <taxon>Sphaerodactylus</taxon>
    </lineage>
</organism>
<accession>A0ACB8FYV4</accession>
<evidence type="ECO:0000313" key="1">
    <source>
        <dbReference type="EMBL" id="KAH8011932.1"/>
    </source>
</evidence>
<dbReference type="EMBL" id="CM037626">
    <property type="protein sequence ID" value="KAH8011932.1"/>
    <property type="molecule type" value="Genomic_DNA"/>
</dbReference>
<protein>
    <submittedName>
        <fullName evidence="1">Uncharacterized protein</fullName>
    </submittedName>
</protein>
<dbReference type="Proteomes" id="UP000827872">
    <property type="component" value="Linkage Group LG13"/>
</dbReference>
<keyword evidence="2" id="KW-1185">Reference proteome</keyword>
<comment type="caution">
    <text evidence="1">The sequence shown here is derived from an EMBL/GenBank/DDBJ whole genome shotgun (WGS) entry which is preliminary data.</text>
</comment>
<evidence type="ECO:0000313" key="2">
    <source>
        <dbReference type="Proteomes" id="UP000827872"/>
    </source>
</evidence>
<proteinExistence type="predicted"/>